<dbReference type="GO" id="GO:0003700">
    <property type="term" value="F:DNA-binding transcription factor activity"/>
    <property type="evidence" value="ECO:0007669"/>
    <property type="project" value="InterPro"/>
</dbReference>
<dbReference type="GO" id="GO:1901135">
    <property type="term" value="P:carbohydrate derivative metabolic process"/>
    <property type="evidence" value="ECO:0007669"/>
    <property type="project" value="InterPro"/>
</dbReference>
<dbReference type="PROSITE" id="PS51464">
    <property type="entry name" value="SIS"/>
    <property type="match status" value="1"/>
</dbReference>
<dbReference type="Gene3D" id="1.10.10.10">
    <property type="entry name" value="Winged helix-like DNA-binding domain superfamily/Winged helix DNA-binding domain"/>
    <property type="match status" value="1"/>
</dbReference>
<evidence type="ECO:0000256" key="1">
    <source>
        <dbReference type="ARBA" id="ARBA00023015"/>
    </source>
</evidence>
<dbReference type="PROSITE" id="PS51071">
    <property type="entry name" value="HTH_RPIR"/>
    <property type="match status" value="1"/>
</dbReference>
<dbReference type="InterPro" id="IPR036388">
    <property type="entry name" value="WH-like_DNA-bd_sf"/>
</dbReference>
<evidence type="ECO:0000313" key="7">
    <source>
        <dbReference type="Proteomes" id="UP000295689"/>
    </source>
</evidence>
<dbReference type="CDD" id="cd05013">
    <property type="entry name" value="SIS_RpiR"/>
    <property type="match status" value="1"/>
</dbReference>
<dbReference type="InterPro" id="IPR001347">
    <property type="entry name" value="SIS_dom"/>
</dbReference>
<feature type="domain" description="HTH rpiR-type" evidence="4">
    <location>
        <begin position="4"/>
        <end position="80"/>
    </location>
</feature>
<evidence type="ECO:0000259" key="5">
    <source>
        <dbReference type="PROSITE" id="PS51464"/>
    </source>
</evidence>
<comment type="caution">
    <text evidence="6">The sequence shown here is derived from an EMBL/GenBank/DDBJ whole genome shotgun (WGS) entry which is preliminary data.</text>
</comment>
<dbReference type="Pfam" id="PF01380">
    <property type="entry name" value="SIS"/>
    <property type="match status" value="1"/>
</dbReference>
<dbReference type="InterPro" id="IPR047640">
    <property type="entry name" value="RpiR-like"/>
</dbReference>
<keyword evidence="3" id="KW-0804">Transcription</keyword>
<dbReference type="PANTHER" id="PTHR30514">
    <property type="entry name" value="GLUCOKINASE"/>
    <property type="match status" value="1"/>
</dbReference>
<keyword evidence="1" id="KW-0805">Transcription regulation</keyword>
<feature type="domain" description="SIS" evidence="5">
    <location>
        <begin position="125"/>
        <end position="261"/>
    </location>
</feature>
<accession>A0A4R2BJH7</accession>
<dbReference type="SUPFAM" id="SSF53697">
    <property type="entry name" value="SIS domain"/>
    <property type="match status" value="1"/>
</dbReference>
<keyword evidence="2" id="KW-0238">DNA-binding</keyword>
<dbReference type="InterPro" id="IPR000281">
    <property type="entry name" value="HTH_RpiR"/>
</dbReference>
<organism evidence="6 7">
    <name type="scientific">Mesobacillus foraminis</name>
    <dbReference type="NCBI Taxonomy" id="279826"/>
    <lineage>
        <taxon>Bacteria</taxon>
        <taxon>Bacillati</taxon>
        <taxon>Bacillota</taxon>
        <taxon>Bacilli</taxon>
        <taxon>Bacillales</taxon>
        <taxon>Bacillaceae</taxon>
        <taxon>Mesobacillus</taxon>
    </lineage>
</organism>
<reference evidence="6 7" key="1">
    <citation type="journal article" date="2015" name="Stand. Genomic Sci.">
        <title>Genomic Encyclopedia of Bacterial and Archaeal Type Strains, Phase III: the genomes of soil and plant-associated and newly described type strains.</title>
        <authorList>
            <person name="Whitman W.B."/>
            <person name="Woyke T."/>
            <person name="Klenk H.P."/>
            <person name="Zhou Y."/>
            <person name="Lilburn T.G."/>
            <person name="Beck B.J."/>
            <person name="De Vos P."/>
            <person name="Vandamme P."/>
            <person name="Eisen J.A."/>
            <person name="Garrity G."/>
            <person name="Hugenholtz P."/>
            <person name="Kyrpides N.C."/>
        </authorList>
    </citation>
    <scope>NUCLEOTIDE SEQUENCE [LARGE SCALE GENOMIC DNA]</scope>
    <source>
        <strain evidence="6 7">CV53</strain>
    </source>
</reference>
<dbReference type="PANTHER" id="PTHR30514:SF18">
    <property type="entry name" value="RPIR-FAMILY TRANSCRIPTIONAL REGULATOR"/>
    <property type="match status" value="1"/>
</dbReference>
<name>A0A4R2BJH7_9BACI</name>
<dbReference type="AlphaFoldDB" id="A0A4R2BJH7"/>
<dbReference type="GO" id="GO:0003677">
    <property type="term" value="F:DNA binding"/>
    <property type="evidence" value="ECO:0007669"/>
    <property type="project" value="UniProtKB-KW"/>
</dbReference>
<dbReference type="Proteomes" id="UP000295689">
    <property type="component" value="Unassembled WGS sequence"/>
</dbReference>
<evidence type="ECO:0000313" key="6">
    <source>
        <dbReference type="EMBL" id="TCN27126.1"/>
    </source>
</evidence>
<protein>
    <submittedName>
        <fullName evidence="6">RpiR family transcriptional regulator</fullName>
    </submittedName>
</protein>
<dbReference type="Gene3D" id="3.40.50.10490">
    <property type="entry name" value="Glucose-6-phosphate isomerase like protein, domain 1"/>
    <property type="match status" value="1"/>
</dbReference>
<dbReference type="InterPro" id="IPR035472">
    <property type="entry name" value="RpiR-like_SIS"/>
</dbReference>
<dbReference type="InterPro" id="IPR046348">
    <property type="entry name" value="SIS_dom_sf"/>
</dbReference>
<dbReference type="InterPro" id="IPR009057">
    <property type="entry name" value="Homeodomain-like_sf"/>
</dbReference>
<evidence type="ECO:0000256" key="2">
    <source>
        <dbReference type="ARBA" id="ARBA00023125"/>
    </source>
</evidence>
<evidence type="ECO:0000259" key="4">
    <source>
        <dbReference type="PROSITE" id="PS51071"/>
    </source>
</evidence>
<evidence type="ECO:0000256" key="3">
    <source>
        <dbReference type="ARBA" id="ARBA00023163"/>
    </source>
</evidence>
<dbReference type="Pfam" id="PF01418">
    <property type="entry name" value="HTH_6"/>
    <property type="match status" value="1"/>
</dbReference>
<sequence>MEEKTLFHIIKERFPSLSPGQKKVAEFIKRHMDEGALQTAYQIGQKVGVSETTVIRLAYALGFGGFSDLQEKIRKDWLFKQQAENEGTVAGKDRDVPIFERIIDRERVLLDQLLPQLNPDDLWKAVESIIEADRVYIGSIGSTYAAGYWLYYSLRQMRKDVFLSSPNGYLPEEICELTGKSVVVVFSYPRYRREVLKLVNLAKNQHAKILAITNRQLSPAGQAADIALTTEEQTDFSHNSIASVISLLEVLIAGIQSRDEERINLRQQQLEQLYANQELFLE</sequence>
<proteinExistence type="predicted"/>
<gene>
    <name evidence="6" type="ORF">EV146_10267</name>
</gene>
<keyword evidence="7" id="KW-1185">Reference proteome</keyword>
<dbReference type="GO" id="GO:0097367">
    <property type="term" value="F:carbohydrate derivative binding"/>
    <property type="evidence" value="ECO:0007669"/>
    <property type="project" value="InterPro"/>
</dbReference>
<dbReference type="RefSeq" id="WP_132001645.1">
    <property type="nucleotide sequence ID" value="NZ_JABUHM010000001.1"/>
</dbReference>
<dbReference type="EMBL" id="SLVV01000002">
    <property type="protein sequence ID" value="TCN27126.1"/>
    <property type="molecule type" value="Genomic_DNA"/>
</dbReference>
<dbReference type="SUPFAM" id="SSF46689">
    <property type="entry name" value="Homeodomain-like"/>
    <property type="match status" value="1"/>
</dbReference>